<keyword evidence="3 7" id="KW-0378">Hydrolase</keyword>
<dbReference type="InterPro" id="IPR027417">
    <property type="entry name" value="P-loop_NTPase"/>
</dbReference>
<dbReference type="CDD" id="cd18787">
    <property type="entry name" value="SF2_C_DEAD"/>
    <property type="match status" value="1"/>
</dbReference>
<dbReference type="Proteomes" id="UP000078046">
    <property type="component" value="Unassembled WGS sequence"/>
</dbReference>
<evidence type="ECO:0000259" key="8">
    <source>
        <dbReference type="PROSITE" id="PS51192"/>
    </source>
</evidence>
<dbReference type="EMBL" id="LWCA01000470">
    <property type="protein sequence ID" value="OAF68308.1"/>
    <property type="molecule type" value="Genomic_DNA"/>
</dbReference>
<dbReference type="PANTHER" id="PTHR47959:SF24">
    <property type="entry name" value="ATP-DEPENDENT RNA HELICASE"/>
    <property type="match status" value="1"/>
</dbReference>
<name>A0A177B218_9BILA</name>
<dbReference type="InterPro" id="IPR001650">
    <property type="entry name" value="Helicase_C-like"/>
</dbReference>
<keyword evidence="4 7" id="KW-0347">Helicase</keyword>
<dbReference type="PROSITE" id="PS00039">
    <property type="entry name" value="DEAD_ATP_HELICASE"/>
    <property type="match status" value="1"/>
</dbReference>
<organism evidence="11 12">
    <name type="scientific">Intoshia linei</name>
    <dbReference type="NCBI Taxonomy" id="1819745"/>
    <lineage>
        <taxon>Eukaryota</taxon>
        <taxon>Metazoa</taxon>
        <taxon>Spiralia</taxon>
        <taxon>Lophotrochozoa</taxon>
        <taxon>Mesozoa</taxon>
        <taxon>Orthonectida</taxon>
        <taxon>Rhopaluridae</taxon>
        <taxon>Intoshia</taxon>
    </lineage>
</organism>
<evidence type="ECO:0000256" key="2">
    <source>
        <dbReference type="ARBA" id="ARBA00022741"/>
    </source>
</evidence>
<comment type="similarity">
    <text evidence="7">Belongs to the DEAD box helicase family.</text>
</comment>
<reference evidence="11 12" key="1">
    <citation type="submission" date="2016-04" db="EMBL/GenBank/DDBJ databases">
        <title>The genome of Intoshia linei affirms orthonectids as highly simplified spiralians.</title>
        <authorList>
            <person name="Mikhailov K.V."/>
            <person name="Slusarev G.S."/>
            <person name="Nikitin M.A."/>
            <person name="Logacheva M.D."/>
            <person name="Penin A."/>
            <person name="Aleoshin V."/>
            <person name="Panchin Y.V."/>
        </authorList>
    </citation>
    <scope>NUCLEOTIDE SEQUENCE [LARGE SCALE GENOMIC DNA]</scope>
    <source>
        <strain evidence="11">Intl2013</strain>
        <tissue evidence="11">Whole animal</tissue>
    </source>
</reference>
<evidence type="ECO:0000259" key="9">
    <source>
        <dbReference type="PROSITE" id="PS51194"/>
    </source>
</evidence>
<dbReference type="InterPro" id="IPR014014">
    <property type="entry name" value="RNA_helicase_DEAD_Q_motif"/>
</dbReference>
<evidence type="ECO:0000256" key="5">
    <source>
        <dbReference type="ARBA" id="ARBA00022840"/>
    </source>
</evidence>
<evidence type="ECO:0000256" key="3">
    <source>
        <dbReference type="ARBA" id="ARBA00022801"/>
    </source>
</evidence>
<dbReference type="Pfam" id="PF00270">
    <property type="entry name" value="DEAD"/>
    <property type="match status" value="1"/>
</dbReference>
<dbReference type="SMART" id="SM00490">
    <property type="entry name" value="HELICc"/>
    <property type="match status" value="1"/>
</dbReference>
<dbReference type="SUPFAM" id="SSF52540">
    <property type="entry name" value="P-loop containing nucleoside triphosphate hydrolases"/>
    <property type="match status" value="2"/>
</dbReference>
<dbReference type="SMART" id="SM00487">
    <property type="entry name" value="DEXDc"/>
    <property type="match status" value="1"/>
</dbReference>
<evidence type="ECO:0000313" key="11">
    <source>
        <dbReference type="EMBL" id="OAF68308.1"/>
    </source>
</evidence>
<evidence type="ECO:0000256" key="4">
    <source>
        <dbReference type="ARBA" id="ARBA00022806"/>
    </source>
</evidence>
<comment type="caution">
    <text evidence="11">The sequence shown here is derived from an EMBL/GenBank/DDBJ whole genome shotgun (WGS) entry which is preliminary data.</text>
</comment>
<dbReference type="InterPro" id="IPR050079">
    <property type="entry name" value="DEAD_box_RNA_helicase"/>
</dbReference>
<evidence type="ECO:0000256" key="1">
    <source>
        <dbReference type="ARBA" id="ARBA00012552"/>
    </source>
</evidence>
<feature type="short sequence motif" description="Q motif" evidence="6">
    <location>
        <begin position="28"/>
        <end position="56"/>
    </location>
</feature>
<dbReference type="GO" id="GO:0005524">
    <property type="term" value="F:ATP binding"/>
    <property type="evidence" value="ECO:0007669"/>
    <property type="project" value="UniProtKB-KW"/>
</dbReference>
<dbReference type="PANTHER" id="PTHR47959">
    <property type="entry name" value="ATP-DEPENDENT RNA HELICASE RHLE-RELATED"/>
    <property type="match status" value="1"/>
</dbReference>
<sequence>MNEKKDSELEIKQNESIDNKLVIKDNNKTFQNLNLKQWLIDQCLKLAIKSPTPVQTECIPEILKGNDVIAIAETGSGKTATFVLPILHQLFQDPYGIYALILTPTRELAYQISQQFKSLGRSASIRVCLITGGQDLAKESRELLTKPHIVVSTPGRMAHHIESKNIILNKIKFLVMDEADRLLEDNFNSQIEQIFKVIPENRQTLLFSATSTNVLKSLPSSSNRKPFVYGLDTQPTTVTELDQRYIFMPANMKDAVLFSLIDKFEQKNPYSLIMVFTNTCKYCQVLKMVAMNVGLKCVCIHSLMKQKDRIDSLNRFKSNIVKILFATDVASRGLDIPAIDLVVNHNVPTRAKDYVHRVGRTARAGRVGSAITLVNQFEVNLLHSIEDSIGKKLIEKKANNDEILKILTEITVLKRGSEIKLEEIEFGDKRKKKRKIV</sequence>
<dbReference type="Gene3D" id="3.40.50.300">
    <property type="entry name" value="P-loop containing nucleotide triphosphate hydrolases"/>
    <property type="match status" value="2"/>
</dbReference>
<dbReference type="Pfam" id="PF00271">
    <property type="entry name" value="Helicase_C"/>
    <property type="match status" value="1"/>
</dbReference>
<dbReference type="GO" id="GO:0005829">
    <property type="term" value="C:cytosol"/>
    <property type="evidence" value="ECO:0007669"/>
    <property type="project" value="TreeGrafter"/>
</dbReference>
<keyword evidence="5 7" id="KW-0067">ATP-binding</keyword>
<protein>
    <recommendedName>
        <fullName evidence="1">RNA helicase</fullName>
        <ecNumber evidence="1">3.6.4.13</ecNumber>
    </recommendedName>
</protein>
<evidence type="ECO:0000256" key="6">
    <source>
        <dbReference type="PROSITE-ProRule" id="PRU00552"/>
    </source>
</evidence>
<dbReference type="PROSITE" id="PS51192">
    <property type="entry name" value="HELICASE_ATP_BIND_1"/>
    <property type="match status" value="1"/>
</dbReference>
<evidence type="ECO:0000313" key="12">
    <source>
        <dbReference type="Proteomes" id="UP000078046"/>
    </source>
</evidence>
<dbReference type="InterPro" id="IPR000629">
    <property type="entry name" value="RNA-helicase_DEAD-box_CS"/>
</dbReference>
<feature type="domain" description="Helicase C-terminal" evidence="9">
    <location>
        <begin position="256"/>
        <end position="404"/>
    </location>
</feature>
<dbReference type="InterPro" id="IPR011545">
    <property type="entry name" value="DEAD/DEAH_box_helicase_dom"/>
</dbReference>
<feature type="domain" description="Helicase ATP-binding" evidence="8">
    <location>
        <begin position="59"/>
        <end position="229"/>
    </location>
</feature>
<dbReference type="GO" id="GO:0003724">
    <property type="term" value="F:RNA helicase activity"/>
    <property type="evidence" value="ECO:0007669"/>
    <property type="project" value="UniProtKB-EC"/>
</dbReference>
<dbReference type="InterPro" id="IPR014001">
    <property type="entry name" value="Helicase_ATP-bd"/>
</dbReference>
<dbReference type="AlphaFoldDB" id="A0A177B218"/>
<keyword evidence="2 7" id="KW-0547">Nucleotide-binding</keyword>
<dbReference type="CDD" id="cd17955">
    <property type="entry name" value="DEADc_DDX49"/>
    <property type="match status" value="1"/>
</dbReference>
<dbReference type="GO" id="GO:0016787">
    <property type="term" value="F:hydrolase activity"/>
    <property type="evidence" value="ECO:0007669"/>
    <property type="project" value="UniProtKB-KW"/>
</dbReference>
<dbReference type="EC" id="3.6.4.13" evidence="1"/>
<evidence type="ECO:0000259" key="10">
    <source>
        <dbReference type="PROSITE" id="PS51195"/>
    </source>
</evidence>
<dbReference type="PROSITE" id="PS51194">
    <property type="entry name" value="HELICASE_CTER"/>
    <property type="match status" value="1"/>
</dbReference>
<accession>A0A177B218</accession>
<feature type="domain" description="DEAD-box RNA helicase Q" evidence="10">
    <location>
        <begin position="28"/>
        <end position="56"/>
    </location>
</feature>
<gene>
    <name evidence="11" type="ORF">A3Q56_03954</name>
</gene>
<dbReference type="GO" id="GO:0003676">
    <property type="term" value="F:nucleic acid binding"/>
    <property type="evidence" value="ECO:0007669"/>
    <property type="project" value="InterPro"/>
</dbReference>
<dbReference type="OrthoDB" id="10261904at2759"/>
<proteinExistence type="inferred from homology"/>
<keyword evidence="12" id="KW-1185">Reference proteome</keyword>
<dbReference type="PROSITE" id="PS51195">
    <property type="entry name" value="Q_MOTIF"/>
    <property type="match status" value="1"/>
</dbReference>
<evidence type="ECO:0000256" key="7">
    <source>
        <dbReference type="RuleBase" id="RU000492"/>
    </source>
</evidence>